<dbReference type="PANTHER" id="PTHR30146:SF109">
    <property type="entry name" value="HTH-TYPE TRANSCRIPTIONAL REGULATOR GALS"/>
    <property type="match status" value="1"/>
</dbReference>
<dbReference type="InterPro" id="IPR000843">
    <property type="entry name" value="HTH_LacI"/>
</dbReference>
<evidence type="ECO:0000256" key="2">
    <source>
        <dbReference type="ARBA" id="ARBA00023125"/>
    </source>
</evidence>
<dbReference type="CDD" id="cd06267">
    <property type="entry name" value="PBP1_LacI_sugar_binding-like"/>
    <property type="match status" value="1"/>
</dbReference>
<dbReference type="Gene3D" id="1.10.260.40">
    <property type="entry name" value="lambda repressor-like DNA-binding domains"/>
    <property type="match status" value="1"/>
</dbReference>
<evidence type="ECO:0000256" key="1">
    <source>
        <dbReference type="ARBA" id="ARBA00023015"/>
    </source>
</evidence>
<dbReference type="Pfam" id="PF00356">
    <property type="entry name" value="LacI"/>
    <property type="match status" value="1"/>
</dbReference>
<sequence length="338" mass="37605">MNINDIAKIAGVGVGTVSRVINNHPDVKDETRKRIKKIIKDSNYIPNNSARNLKKSNSNTIGVLVRGVFNPFFSEMIDVISKRITKNGCTMVLRHTDYSASGTAEVRNLIELEKERKLQGIIYLGCDIKEVCEDTFKDINIPLVLASTNCTYDTDANNFSSIGIKQAESAFNATKYLIDTGHKNIAIILGLKEDAGLGSERLLGYIDALNKNGIEVKDEYKVYGKYSAKGAYDVTEELIKNNKEIDAIFCISDIMATGCVKALIDNNIKVGDEISVLGFDGMDIAEFYNPSITTIVQPRREMAEQSVDMLFDLIKNNSENKHVVLDTKLVERESCKRI</sequence>
<evidence type="ECO:0000313" key="5">
    <source>
        <dbReference type="EMBL" id="MBY0753869.1"/>
    </source>
</evidence>
<keyword evidence="3" id="KW-0804">Transcription</keyword>
<dbReference type="InterPro" id="IPR028082">
    <property type="entry name" value="Peripla_BP_I"/>
</dbReference>
<gene>
    <name evidence="5" type="ORF">K5V21_00230</name>
</gene>
<accession>A0ABS7KST7</accession>
<dbReference type="InterPro" id="IPR046335">
    <property type="entry name" value="LacI/GalR-like_sensor"/>
</dbReference>
<dbReference type="InterPro" id="IPR010982">
    <property type="entry name" value="Lambda_DNA-bd_dom_sf"/>
</dbReference>
<dbReference type="SMART" id="SM00354">
    <property type="entry name" value="HTH_LACI"/>
    <property type="match status" value="1"/>
</dbReference>
<dbReference type="CDD" id="cd01392">
    <property type="entry name" value="HTH_LacI"/>
    <property type="match status" value="1"/>
</dbReference>
<dbReference type="PROSITE" id="PS00356">
    <property type="entry name" value="HTH_LACI_1"/>
    <property type="match status" value="1"/>
</dbReference>
<evidence type="ECO:0000313" key="6">
    <source>
        <dbReference type="Proteomes" id="UP001299068"/>
    </source>
</evidence>
<dbReference type="SUPFAM" id="SSF47413">
    <property type="entry name" value="lambda repressor-like DNA-binding domains"/>
    <property type="match status" value="1"/>
</dbReference>
<keyword evidence="6" id="KW-1185">Reference proteome</keyword>
<keyword evidence="2" id="KW-0238">DNA-binding</keyword>
<dbReference type="PROSITE" id="PS50932">
    <property type="entry name" value="HTH_LACI_2"/>
    <property type="match status" value="1"/>
</dbReference>
<dbReference type="SUPFAM" id="SSF53822">
    <property type="entry name" value="Periplasmic binding protein-like I"/>
    <property type="match status" value="1"/>
</dbReference>
<proteinExistence type="predicted"/>
<organism evidence="5 6">
    <name type="scientific">Clostridium sardiniense</name>
    <name type="common">Clostridium absonum</name>
    <dbReference type="NCBI Taxonomy" id="29369"/>
    <lineage>
        <taxon>Bacteria</taxon>
        <taxon>Bacillati</taxon>
        <taxon>Bacillota</taxon>
        <taxon>Clostridia</taxon>
        <taxon>Eubacteriales</taxon>
        <taxon>Clostridiaceae</taxon>
        <taxon>Clostridium</taxon>
    </lineage>
</organism>
<dbReference type="PANTHER" id="PTHR30146">
    <property type="entry name" value="LACI-RELATED TRANSCRIPTIONAL REPRESSOR"/>
    <property type="match status" value="1"/>
</dbReference>
<evidence type="ECO:0000259" key="4">
    <source>
        <dbReference type="PROSITE" id="PS50932"/>
    </source>
</evidence>
<evidence type="ECO:0000256" key="3">
    <source>
        <dbReference type="ARBA" id="ARBA00023163"/>
    </source>
</evidence>
<name>A0ABS7KST7_CLOSR</name>
<keyword evidence="1" id="KW-0805">Transcription regulation</keyword>
<dbReference type="Proteomes" id="UP001299068">
    <property type="component" value="Unassembled WGS sequence"/>
</dbReference>
<dbReference type="Gene3D" id="3.40.50.2300">
    <property type="match status" value="2"/>
</dbReference>
<feature type="domain" description="HTH lacI-type" evidence="4">
    <location>
        <begin position="1"/>
        <end position="55"/>
    </location>
</feature>
<reference evidence="5 6" key="1">
    <citation type="journal article" date="2021" name="Cell Host Microbe">
        <title>in vivo commensal control of Clostridioides difficile virulence.</title>
        <authorList>
            <person name="Girinathan B.P."/>
            <person name="Dibenedetto N."/>
            <person name="Worley J.N."/>
            <person name="Peltier J."/>
            <person name="Arrieta-Ortiz M.L."/>
            <person name="Rupa Christinal Immanuel S."/>
            <person name="Lavin R."/>
            <person name="Delaney M.L."/>
            <person name="Cummins C."/>
            <person name="Hoffmann M."/>
            <person name="Luo Y."/>
            <person name="Gonzalez-Escalona N."/>
            <person name="Allard M."/>
            <person name="Onderdonk A.B."/>
            <person name="Gerber G.K."/>
            <person name="Sonenshein A.L."/>
            <person name="Baliga N."/>
            <person name="Dupuy B."/>
            <person name="Bry L."/>
        </authorList>
    </citation>
    <scope>NUCLEOTIDE SEQUENCE [LARGE SCALE GENOMIC DNA]</scope>
    <source>
        <strain evidence="5 6">DSM 599</strain>
    </source>
</reference>
<dbReference type="RefSeq" id="WP_204593116.1">
    <property type="nucleotide sequence ID" value="NZ_JAFBDA010000001.1"/>
</dbReference>
<protein>
    <submittedName>
        <fullName evidence="5">LacI family transcriptional regulator</fullName>
    </submittedName>
</protein>
<dbReference type="EMBL" id="JAIKTU010000001">
    <property type="protein sequence ID" value="MBY0753869.1"/>
    <property type="molecule type" value="Genomic_DNA"/>
</dbReference>
<comment type="caution">
    <text evidence="5">The sequence shown here is derived from an EMBL/GenBank/DDBJ whole genome shotgun (WGS) entry which is preliminary data.</text>
</comment>
<dbReference type="Pfam" id="PF13377">
    <property type="entry name" value="Peripla_BP_3"/>
    <property type="match status" value="1"/>
</dbReference>